<dbReference type="Proteomes" id="UP000505325">
    <property type="component" value="Chromosome"/>
</dbReference>
<dbReference type="Gene3D" id="3.90.1300.10">
    <property type="entry name" value="Amidase signature (AS) domain"/>
    <property type="match status" value="1"/>
</dbReference>
<dbReference type="RefSeq" id="WP_173633825.1">
    <property type="nucleotide sequence ID" value="NZ_CP054212.1"/>
</dbReference>
<dbReference type="InterPro" id="IPR020556">
    <property type="entry name" value="Amidase_CS"/>
</dbReference>
<dbReference type="PROSITE" id="PS00571">
    <property type="entry name" value="AMIDASES"/>
    <property type="match status" value="1"/>
</dbReference>
<evidence type="ECO:0000313" key="3">
    <source>
        <dbReference type="Proteomes" id="UP000505325"/>
    </source>
</evidence>
<dbReference type="InterPro" id="IPR023631">
    <property type="entry name" value="Amidase_dom"/>
</dbReference>
<protein>
    <recommendedName>
        <fullName evidence="1">Amidase domain-containing protein</fullName>
    </recommendedName>
</protein>
<sequence>MTRSLLQVTRALAAGEVDAATLTEQALSAIGDTQGEGQLTFTRLYAQEARAAAAQADKRRLEQRPRSPLDGVPISIKDLFDVAGEPTTAGSRVLCHATAASKDAAVVARLRQAGAVIVGKTNMTEFAYSGLGVNPHYGTPANAFDRAQRRIPGGSSSGAAVSVSDGMCFGAVGTDTGGSVRIPAALSGLTGYKPTARRIDRAGVLPLSPALDAVGVIAHDVRSCLLLDSVIADTPLLTQEKSLRHARFALPQSVVLEGLDAGVETAWHAALDTLRQAGATLEWLPMEEFNEVAGFNAGGGFTALESWQWHRTLIEQNAAQYDQRVLSRIRRGAELTANDRQLLERQRADWQCRVAQRLNGYDAMLMPTVPVIAPTIAELEADEAHYFALNGAMLRNPSLINFLDGCAVSLPCHTAGQAPVGLMLAGLPLHDNAVMSWALCIEHALAHSHTTGDTP</sequence>
<gene>
    <name evidence="2" type="ORF">PMPD1_1886</name>
</gene>
<dbReference type="InterPro" id="IPR036928">
    <property type="entry name" value="AS_sf"/>
</dbReference>
<dbReference type="SUPFAM" id="SSF75304">
    <property type="entry name" value="Amidase signature (AS) enzymes"/>
    <property type="match status" value="1"/>
</dbReference>
<dbReference type="KEGG" id="pmak:PMPD1_1886"/>
<keyword evidence="3" id="KW-1185">Reference proteome</keyword>
<evidence type="ECO:0000259" key="1">
    <source>
        <dbReference type="Pfam" id="PF01425"/>
    </source>
</evidence>
<reference evidence="2 3" key="1">
    <citation type="submission" date="2020-06" db="EMBL/GenBank/DDBJ databases">
        <title>Genome sequence of Paramixta manurensis strain PD-1.</title>
        <authorList>
            <person name="Lee C.W."/>
            <person name="Kim J."/>
        </authorList>
    </citation>
    <scope>NUCLEOTIDE SEQUENCE [LARGE SCALE GENOMIC DNA]</scope>
    <source>
        <strain evidence="2 3">PD-1</strain>
    </source>
</reference>
<dbReference type="AlphaFoldDB" id="A0A6M8U7V1"/>
<proteinExistence type="predicted"/>
<accession>A0A6M8U7V1</accession>
<organism evidence="2 3">
    <name type="scientific">Paramixta manurensis</name>
    <dbReference type="NCBI Taxonomy" id="2740817"/>
    <lineage>
        <taxon>Bacteria</taxon>
        <taxon>Pseudomonadati</taxon>
        <taxon>Pseudomonadota</taxon>
        <taxon>Gammaproteobacteria</taxon>
        <taxon>Enterobacterales</taxon>
        <taxon>Erwiniaceae</taxon>
        <taxon>Paramixta</taxon>
    </lineage>
</organism>
<dbReference type="Pfam" id="PF01425">
    <property type="entry name" value="Amidase"/>
    <property type="match status" value="1"/>
</dbReference>
<dbReference type="PANTHER" id="PTHR11895:SF176">
    <property type="entry name" value="AMIDASE AMID-RELATED"/>
    <property type="match status" value="1"/>
</dbReference>
<dbReference type="EMBL" id="CP054212">
    <property type="protein sequence ID" value="QKJ86836.1"/>
    <property type="molecule type" value="Genomic_DNA"/>
</dbReference>
<dbReference type="PANTHER" id="PTHR11895">
    <property type="entry name" value="TRANSAMIDASE"/>
    <property type="match status" value="1"/>
</dbReference>
<dbReference type="NCBIfam" id="NF005460">
    <property type="entry name" value="PRK07056.1"/>
    <property type="match status" value="1"/>
</dbReference>
<name>A0A6M8U7V1_9GAMM</name>
<dbReference type="InterPro" id="IPR000120">
    <property type="entry name" value="Amidase"/>
</dbReference>
<dbReference type="GO" id="GO:0003824">
    <property type="term" value="F:catalytic activity"/>
    <property type="evidence" value="ECO:0007669"/>
    <property type="project" value="InterPro"/>
</dbReference>
<feature type="domain" description="Amidase" evidence="1">
    <location>
        <begin position="41"/>
        <end position="434"/>
    </location>
</feature>
<evidence type="ECO:0000313" key="2">
    <source>
        <dbReference type="EMBL" id="QKJ86836.1"/>
    </source>
</evidence>